<sequence length="395" mass="43226">MPGHRRRAALRSVAEANGLELAAVPGRPSPGPDLGLGFASAVPAAAPVPLSARGLDGALRPPRAIAARCRGRPRCRIAGIGGQTWTGPRAHHVLGSGSDRRCRDSSGSRRAWREHCSGAGRRRGRAHRSRSQHPALPVRAGMDDPASVSAHHHRSGHPRGRVDSRYRRLRIERFHLFTCLTAPVVRRNGVLPIPSPEEASRAVHRTSAVMRKIATQVRMIPSGPYPAATAVKGTANASARNRRTVRPRRSRWRGLTSCSRASTWASITRSTRSRKDAAISDSFSGPSSRLAPRAARNSIPSSSVETEARSRVINDERRFRFIFRAFIGPPASGASTWISQMIPAPLSYPSPRGFGRQSRYLVKPDGAILSGMRYDLTRQLTTEHTRGNVRRRDRT</sequence>
<feature type="compositionally biased region" description="Basic residues" evidence="1">
    <location>
        <begin position="150"/>
        <end position="159"/>
    </location>
</feature>
<proteinExistence type="predicted"/>
<dbReference type="EMBL" id="CAGS01000340">
    <property type="protein sequence ID" value="CCF84839.1"/>
    <property type="molecule type" value="Genomic_DNA"/>
</dbReference>
<feature type="region of interest" description="Disordered" evidence="1">
    <location>
        <begin position="113"/>
        <end position="161"/>
    </location>
</feature>
<evidence type="ECO:0000256" key="1">
    <source>
        <dbReference type="SAM" id="MobiDB-lite"/>
    </source>
</evidence>
<evidence type="ECO:0000313" key="2">
    <source>
        <dbReference type="EMBL" id="CCF84839.1"/>
    </source>
</evidence>
<dbReference type="AlphaFoldDB" id="I4EJH7"/>
<accession>I4EJH7</accession>
<feature type="compositionally biased region" description="Basic residues" evidence="1">
    <location>
        <begin position="120"/>
        <end position="131"/>
    </location>
</feature>
<evidence type="ECO:0000313" key="3">
    <source>
        <dbReference type="Proteomes" id="UP000004221"/>
    </source>
</evidence>
<organism evidence="2 3">
    <name type="scientific">Nitrolancea hollandica Lb</name>
    <dbReference type="NCBI Taxonomy" id="1129897"/>
    <lineage>
        <taxon>Bacteria</taxon>
        <taxon>Pseudomonadati</taxon>
        <taxon>Thermomicrobiota</taxon>
        <taxon>Thermomicrobia</taxon>
        <taxon>Sphaerobacterales</taxon>
        <taxon>Sphaerobacterineae</taxon>
        <taxon>Sphaerobacteraceae</taxon>
        <taxon>Nitrolancea</taxon>
    </lineage>
</organism>
<reference evidence="2 3" key="1">
    <citation type="journal article" date="2012" name="ISME J.">
        <title>Nitrification expanded: discovery, physiology and genomics of a nitrite-oxidizing bacterium from the phylum Chloroflexi.</title>
        <authorList>
            <person name="Sorokin D.Y."/>
            <person name="Lucker S."/>
            <person name="Vejmelkova D."/>
            <person name="Kostrikina N.A."/>
            <person name="Kleerebezem R."/>
            <person name="Rijpstra W.I."/>
            <person name="Damste J.S."/>
            <person name="Le Paslier D."/>
            <person name="Muyzer G."/>
            <person name="Wagner M."/>
            <person name="van Loosdrecht M.C."/>
            <person name="Daims H."/>
        </authorList>
    </citation>
    <scope>NUCLEOTIDE SEQUENCE [LARGE SCALE GENOMIC DNA]</scope>
    <source>
        <strain evidence="3">none</strain>
    </source>
</reference>
<keyword evidence="3" id="KW-1185">Reference proteome</keyword>
<protein>
    <submittedName>
        <fullName evidence="2">Uncharacterized protein</fullName>
    </submittedName>
</protein>
<comment type="caution">
    <text evidence="2">The sequence shown here is derived from an EMBL/GenBank/DDBJ whole genome shotgun (WGS) entry which is preliminary data.</text>
</comment>
<gene>
    <name evidence="2" type="ORF">NITHO_4040005</name>
</gene>
<name>I4EJH7_9BACT</name>
<dbReference type="Proteomes" id="UP000004221">
    <property type="component" value="Unassembled WGS sequence"/>
</dbReference>
<feature type="region of interest" description="Disordered" evidence="1">
    <location>
        <begin position="269"/>
        <end position="309"/>
    </location>
</feature>